<feature type="binding site" evidence="5">
    <location>
        <position position="86"/>
    </location>
    <ligand>
        <name>chlorophyll a</name>
        <dbReference type="ChEBI" id="CHEBI:58416"/>
        <label>1</label>
    </ligand>
</feature>
<evidence type="ECO:0000256" key="5">
    <source>
        <dbReference type="PIRSR" id="PIRSR601344-1"/>
    </source>
</evidence>
<dbReference type="GO" id="GO:0009765">
    <property type="term" value="P:photosynthesis, light harvesting"/>
    <property type="evidence" value="ECO:0007669"/>
    <property type="project" value="InterPro"/>
</dbReference>
<feature type="chain" id="PRO_5005191659" description="Plastid light harvesting protein" evidence="6">
    <location>
        <begin position="19"/>
        <end position="228"/>
    </location>
</feature>
<keyword evidence="5" id="KW-0157">Chromophore</keyword>
<evidence type="ECO:0000256" key="6">
    <source>
        <dbReference type="SAM" id="SignalP"/>
    </source>
</evidence>
<keyword evidence="2" id="KW-0150">Chloroplast</keyword>
<feature type="binding site" evidence="5">
    <location>
        <position position="89"/>
    </location>
    <ligand>
        <name>chlorophyll a</name>
        <dbReference type="ChEBI" id="CHEBI:58416"/>
        <label>1</label>
    </ligand>
</feature>
<protein>
    <recommendedName>
        <fullName evidence="8">Plastid light harvesting protein</fullName>
    </recommendedName>
</protein>
<dbReference type="VEuPathDB" id="CryptoDB:Cvel_7876"/>
<evidence type="ECO:0000313" key="7">
    <source>
        <dbReference type="EMBL" id="CEM46389.1"/>
    </source>
</evidence>
<keyword evidence="3" id="KW-0602">Photosynthesis</keyword>
<name>A0A0G4HQ93_9ALVE</name>
<dbReference type="PANTHER" id="PTHR21649">
    <property type="entry name" value="CHLOROPHYLL A/B BINDING PROTEIN"/>
    <property type="match status" value="1"/>
</dbReference>
<feature type="binding site" description="axial binding residue" evidence="5">
    <location>
        <position position="91"/>
    </location>
    <ligand>
        <name>chlorophyll b</name>
        <dbReference type="ChEBI" id="CHEBI:61721"/>
        <label>1</label>
    </ligand>
    <ligandPart>
        <name>Mg</name>
        <dbReference type="ChEBI" id="CHEBI:25107"/>
    </ligandPart>
</feature>
<dbReference type="GO" id="GO:0016020">
    <property type="term" value="C:membrane"/>
    <property type="evidence" value="ECO:0007669"/>
    <property type="project" value="InterPro"/>
</dbReference>
<dbReference type="InterPro" id="IPR001344">
    <property type="entry name" value="Chloro_AB-bd_pln"/>
</dbReference>
<reference evidence="7" key="1">
    <citation type="submission" date="2014-11" db="EMBL/GenBank/DDBJ databases">
        <authorList>
            <person name="Otto D Thomas"/>
            <person name="Naeem Raeece"/>
        </authorList>
    </citation>
    <scope>NUCLEOTIDE SEQUENCE</scope>
</reference>
<dbReference type="InterPro" id="IPR022796">
    <property type="entry name" value="Chloroa_b-bind"/>
</dbReference>
<feature type="binding site" evidence="5">
    <location>
        <position position="191"/>
    </location>
    <ligand>
        <name>chlorophyll a</name>
        <dbReference type="ChEBI" id="CHEBI:58416"/>
        <label>1</label>
    </ligand>
</feature>
<evidence type="ECO:0008006" key="8">
    <source>
        <dbReference type="Google" id="ProtNLM"/>
    </source>
</evidence>
<feature type="binding site" evidence="5">
    <location>
        <position position="71"/>
    </location>
    <ligand>
        <name>chlorophyll a</name>
        <dbReference type="ChEBI" id="CHEBI:58416"/>
        <label>1</label>
    </ligand>
</feature>
<evidence type="ECO:0000256" key="3">
    <source>
        <dbReference type="ARBA" id="ARBA00022531"/>
    </source>
</evidence>
<dbReference type="GO" id="GO:0009507">
    <property type="term" value="C:chloroplast"/>
    <property type="evidence" value="ECO:0007669"/>
    <property type="project" value="UniProtKB-SubCell"/>
</dbReference>
<dbReference type="Pfam" id="PF00504">
    <property type="entry name" value="Chloroa_b-bind"/>
    <property type="match status" value="1"/>
</dbReference>
<feature type="binding site" description="axial binding residue" evidence="5">
    <location>
        <position position="157"/>
    </location>
    <ligand>
        <name>chlorophyll b</name>
        <dbReference type="ChEBI" id="CHEBI:61721"/>
        <label>1</label>
    </ligand>
    <ligandPart>
        <name>Mg</name>
        <dbReference type="ChEBI" id="CHEBI:25107"/>
    </ligandPart>
</feature>
<comment type="subcellular location">
    <subcellularLocation>
        <location evidence="1">Plastid</location>
        <location evidence="1">Chloroplast</location>
    </subcellularLocation>
</comment>
<keyword evidence="5" id="KW-0148">Chlorophyll</keyword>
<dbReference type="Gene3D" id="1.10.3460.10">
    <property type="entry name" value="Chlorophyll a/b binding protein domain"/>
    <property type="match status" value="1"/>
</dbReference>
<dbReference type="EMBL" id="CDMZ01003443">
    <property type="protein sequence ID" value="CEM46389.1"/>
    <property type="molecule type" value="Genomic_DNA"/>
</dbReference>
<proteinExistence type="predicted"/>
<sequence length="228" mass="24843">MKVSVAVLASFAVSSADGFTVLSSDCRKRAGAPRNVAPIEENMRTSELKGAVEDMSGVTPFPGFFDPLGLSKGKTEEDLKRWREAELKHGRVCMLAAVGILVAESFKPLFGGKVVGPAIFHFAQIPASFWLILPLAIGAVEVMQIQKGWASPFSNDLFSLKKDYQPGDLDFDPLGLSPDDPEEFRDLQTRELNNGRLAMLATAGMFVQELTNGLPIRDNLIVKYGIVL</sequence>
<evidence type="ECO:0000256" key="2">
    <source>
        <dbReference type="ARBA" id="ARBA00022528"/>
    </source>
</evidence>
<feature type="signal peptide" evidence="6">
    <location>
        <begin position="1"/>
        <end position="18"/>
    </location>
</feature>
<dbReference type="GO" id="GO:0016168">
    <property type="term" value="F:chlorophyll binding"/>
    <property type="evidence" value="ECO:0007669"/>
    <property type="project" value="UniProtKB-KW"/>
</dbReference>
<dbReference type="SUPFAM" id="SSF103511">
    <property type="entry name" value="Chlorophyll a-b binding protein"/>
    <property type="match status" value="1"/>
</dbReference>
<evidence type="ECO:0000256" key="4">
    <source>
        <dbReference type="ARBA" id="ARBA00022640"/>
    </source>
</evidence>
<feature type="binding site" evidence="5">
    <location>
        <position position="194"/>
    </location>
    <ligand>
        <name>chlorophyll a</name>
        <dbReference type="ChEBI" id="CHEBI:58416"/>
        <label>1</label>
    </ligand>
</feature>
<keyword evidence="6" id="KW-0732">Signal</keyword>
<dbReference type="PhylomeDB" id="A0A0G4HQ93"/>
<accession>A0A0G4HQ93</accession>
<gene>
    <name evidence="7" type="ORF">Cvel_7876</name>
</gene>
<dbReference type="AlphaFoldDB" id="A0A0G4HQ93"/>
<evidence type="ECO:0000256" key="1">
    <source>
        <dbReference type="ARBA" id="ARBA00004229"/>
    </source>
</evidence>
<feature type="binding site" evidence="5">
    <location>
        <position position="208"/>
    </location>
    <ligand>
        <name>chlorophyll a</name>
        <dbReference type="ChEBI" id="CHEBI:58416"/>
        <label>1</label>
    </ligand>
</feature>
<keyword evidence="4" id="KW-0934">Plastid</keyword>
<organism evidence="7">
    <name type="scientific">Chromera velia CCMP2878</name>
    <dbReference type="NCBI Taxonomy" id="1169474"/>
    <lineage>
        <taxon>Eukaryota</taxon>
        <taxon>Sar</taxon>
        <taxon>Alveolata</taxon>
        <taxon>Colpodellida</taxon>
        <taxon>Chromeraceae</taxon>
        <taxon>Chromera</taxon>
    </lineage>
</organism>
<feature type="binding site" evidence="5">
    <location>
        <position position="196"/>
    </location>
    <ligand>
        <name>chlorophyll a</name>
        <dbReference type="ChEBI" id="CHEBI:58416"/>
        <label>1</label>
    </ligand>
</feature>